<accession>A0A6P1T4I3</accession>
<evidence type="ECO:0000313" key="3">
    <source>
        <dbReference type="Proteomes" id="UP000464495"/>
    </source>
</evidence>
<evidence type="ECO:0008006" key="4">
    <source>
        <dbReference type="Google" id="ProtNLM"/>
    </source>
</evidence>
<evidence type="ECO:0000313" key="2">
    <source>
        <dbReference type="EMBL" id="QHQ36406.1"/>
    </source>
</evidence>
<proteinExistence type="predicted"/>
<dbReference type="EMBL" id="CP046620">
    <property type="protein sequence ID" value="QHQ36406.1"/>
    <property type="molecule type" value="Genomic_DNA"/>
</dbReference>
<reference evidence="2 3" key="1">
    <citation type="submission" date="2019-12" db="EMBL/GenBank/DDBJ databases">
        <title>Complete genome sequence of Algicella marina strain 9Alg 56(T) isolated from the red alga Tichocarpus crinitus.</title>
        <authorList>
            <person name="Kim S.-G."/>
            <person name="Nedashkovskaya O.I."/>
        </authorList>
    </citation>
    <scope>NUCLEOTIDE SEQUENCE [LARGE SCALE GENOMIC DNA]</scope>
    <source>
        <strain evidence="2 3">9Alg 56</strain>
    </source>
</reference>
<dbReference type="KEGG" id="amaq:GO499_15095"/>
<evidence type="ECO:0000256" key="1">
    <source>
        <dbReference type="SAM" id="SignalP"/>
    </source>
</evidence>
<dbReference type="RefSeq" id="WP_161862952.1">
    <property type="nucleotide sequence ID" value="NZ_CP046620.1"/>
</dbReference>
<dbReference type="AlphaFoldDB" id="A0A6P1T4I3"/>
<organism evidence="2 3">
    <name type="scientific">Algicella marina</name>
    <dbReference type="NCBI Taxonomy" id="2683284"/>
    <lineage>
        <taxon>Bacteria</taxon>
        <taxon>Pseudomonadati</taxon>
        <taxon>Pseudomonadota</taxon>
        <taxon>Alphaproteobacteria</taxon>
        <taxon>Rhodobacterales</taxon>
        <taxon>Paracoccaceae</taxon>
        <taxon>Algicella</taxon>
    </lineage>
</organism>
<dbReference type="Proteomes" id="UP000464495">
    <property type="component" value="Chromosome"/>
</dbReference>
<gene>
    <name evidence="2" type="ORF">GO499_15095</name>
</gene>
<protein>
    <recommendedName>
        <fullName evidence="4">Nickel transport protein</fullName>
    </recommendedName>
</protein>
<sequence length="108" mass="11412">MIRSALIVSLMLAATPTLAHRLVIYAYAAGGEVIVEARFSNQKPAQTGSVTVAAEDETVLAEAELDPSGETRIPISDSFAPGVIVTVKTGEGHEDYWVLTPDDIEAGK</sequence>
<keyword evidence="3" id="KW-1185">Reference proteome</keyword>
<name>A0A6P1T4I3_9RHOB</name>
<feature type="signal peptide" evidence="1">
    <location>
        <begin position="1"/>
        <end position="19"/>
    </location>
</feature>
<keyword evidence="1" id="KW-0732">Signal</keyword>
<feature type="chain" id="PRO_5026895893" description="Nickel transport protein" evidence="1">
    <location>
        <begin position="20"/>
        <end position="108"/>
    </location>
</feature>